<dbReference type="EMBL" id="CP064056">
    <property type="protein sequence ID" value="QPM75102.1"/>
    <property type="molecule type" value="Genomic_DNA"/>
</dbReference>
<accession>A0A7T1AZU6</accession>
<sequence>MEDLFFKDEDVIKVINEVEIYITKDLNNSQDIQKLKENHLFLAIYDIAHTFYLNYIDINNCVTISSARTLSRKLYELLLYLKYILETDSESRKRAERYFSYNEYEKVRVLVSNAKDGGFSQQDIINLESKLTNLKKLFIKTFSNSKIKVNKVNDIKKWYMEKGTSNKKIGNIELLSKYLNMDYYYQHIYRSFSSDVHSIGNEKNKTIYILATNLYISNREIEGFYQESSLSSEIELSSFTNYIVSRFIELCCDFTNKKELWSGYKQKFEEYYNNKWNYKQITND</sequence>
<keyword evidence="2" id="KW-1185">Reference proteome</keyword>
<dbReference type="KEGG" id="sllo:ISP08_12425"/>
<dbReference type="InterPro" id="IPR043733">
    <property type="entry name" value="DUF5677"/>
</dbReference>
<dbReference type="AlphaFoldDB" id="A0A7T1AZU6"/>
<evidence type="ECO:0000313" key="1">
    <source>
        <dbReference type="EMBL" id="QPM75102.1"/>
    </source>
</evidence>
<dbReference type="Pfam" id="PF18928">
    <property type="entry name" value="DUF5677"/>
    <property type="match status" value="1"/>
</dbReference>
<proteinExistence type="predicted"/>
<protein>
    <submittedName>
        <fullName evidence="1">Uncharacterized protein</fullName>
    </submittedName>
</protein>
<name>A0A7T1AZU6_9STAP</name>
<dbReference type="Proteomes" id="UP000594455">
    <property type="component" value="Chromosome"/>
</dbReference>
<organism evidence="1 2">
    <name type="scientific">Staphylococcus lloydii</name>
    <dbReference type="NCBI Taxonomy" id="2781774"/>
    <lineage>
        <taxon>Bacteria</taxon>
        <taxon>Bacillati</taxon>
        <taxon>Bacillota</taxon>
        <taxon>Bacilli</taxon>
        <taxon>Bacillales</taxon>
        <taxon>Staphylococcaceae</taxon>
        <taxon>Staphylococcus</taxon>
    </lineage>
</organism>
<dbReference type="RefSeq" id="WP_195718849.1">
    <property type="nucleotide sequence ID" value="NZ_CP064056.1"/>
</dbReference>
<reference evidence="1 2" key="1">
    <citation type="submission" date="2020-10" db="EMBL/GenBank/DDBJ databases">
        <title>Closed genome sequences of Staphylococcus lloydii sp. nov. and Staphylococcus durrellii sp. nov. Isolated from Captive Fruit Bats (Pteropus livingstonii).</title>
        <authorList>
            <person name="Fountain K."/>
        </authorList>
    </citation>
    <scope>NUCLEOTIDE SEQUENCE [LARGE SCALE GENOMIC DNA]</scope>
    <source>
        <strain evidence="1 2">23_2_7_LY</strain>
    </source>
</reference>
<evidence type="ECO:0000313" key="2">
    <source>
        <dbReference type="Proteomes" id="UP000594455"/>
    </source>
</evidence>
<gene>
    <name evidence="1" type="ORF">ISP08_12425</name>
</gene>